<evidence type="ECO:0000313" key="2">
    <source>
        <dbReference type="EMBL" id="SDD42402.1"/>
    </source>
</evidence>
<gene>
    <name evidence="1" type="ORF">MVI01_47940</name>
    <name evidence="2" type="ORF">SAMN04488504_101827</name>
</gene>
<dbReference type="RefSeq" id="WP_090485667.1">
    <property type="nucleotide sequence ID" value="NZ_BJVY01000030.1"/>
</dbReference>
<dbReference type="Proteomes" id="UP000321224">
    <property type="component" value="Unassembled WGS sequence"/>
</dbReference>
<proteinExistence type="predicted"/>
<evidence type="ECO:0000313" key="4">
    <source>
        <dbReference type="Proteomes" id="UP000321224"/>
    </source>
</evidence>
<dbReference type="Proteomes" id="UP000198717">
    <property type="component" value="Unassembled WGS sequence"/>
</dbReference>
<evidence type="ECO:0000313" key="3">
    <source>
        <dbReference type="Proteomes" id="UP000198717"/>
    </source>
</evidence>
<dbReference type="EMBL" id="BJVY01000030">
    <property type="protein sequence ID" value="GEL73010.1"/>
    <property type="molecule type" value="Genomic_DNA"/>
</dbReference>
<reference evidence="2 3" key="1">
    <citation type="submission" date="2016-10" db="EMBL/GenBank/DDBJ databases">
        <authorList>
            <person name="Varghese N."/>
            <person name="Submissions S."/>
        </authorList>
    </citation>
    <scope>NUCLEOTIDE SEQUENCE [LARGE SCALE GENOMIC DNA]</scope>
    <source>
        <strain evidence="2 3">DSM 2260</strain>
    </source>
</reference>
<dbReference type="EMBL" id="FNAJ01000001">
    <property type="protein sequence ID" value="SDD42402.1"/>
    <property type="molecule type" value="Genomic_DNA"/>
</dbReference>
<comment type="caution">
    <text evidence="1">The sequence shown here is derived from an EMBL/GenBank/DDBJ whole genome shotgun (WGS) entry which is preliminary data.</text>
</comment>
<reference evidence="1 4" key="2">
    <citation type="submission" date="2019-07" db="EMBL/GenBank/DDBJ databases">
        <title>Whole genome shotgun sequence of Myxococcus virescens NBRC 100334.</title>
        <authorList>
            <person name="Hosoyama A."/>
            <person name="Uohara A."/>
            <person name="Ohji S."/>
            <person name="Ichikawa N."/>
        </authorList>
    </citation>
    <scope>NUCLEOTIDE SEQUENCE [LARGE SCALE GENOMIC DNA]</scope>
    <source>
        <strain evidence="1 4">NBRC 100334</strain>
    </source>
</reference>
<dbReference type="AlphaFoldDB" id="A0A511HHF6"/>
<keyword evidence="3" id="KW-1185">Reference proteome</keyword>
<protein>
    <submittedName>
        <fullName evidence="1">Uncharacterized protein</fullName>
    </submittedName>
</protein>
<organism evidence="1 4">
    <name type="scientific">Myxococcus virescens</name>
    <dbReference type="NCBI Taxonomy" id="83456"/>
    <lineage>
        <taxon>Bacteria</taxon>
        <taxon>Pseudomonadati</taxon>
        <taxon>Myxococcota</taxon>
        <taxon>Myxococcia</taxon>
        <taxon>Myxococcales</taxon>
        <taxon>Cystobacterineae</taxon>
        <taxon>Myxococcaceae</taxon>
        <taxon>Myxococcus</taxon>
    </lineage>
</organism>
<evidence type="ECO:0000313" key="1">
    <source>
        <dbReference type="EMBL" id="GEL73010.1"/>
    </source>
</evidence>
<accession>A0A511HHF6</accession>
<sequence>MSRSETGTRGVIGILGALCLALAPSSRAQVAVTGQGGPLRLEAGSQSVALSLEEGGVVRGPGVELRQRGAALVGQVRGSDVDVGWAHGNLLGRVGEGTVNLRVLERTPEPGLRLEGNFASQPSSLVIAPFAIAGAMGGCNYTLSVTGEGYSGWRTCQPGTTLQPGPVSLSLPEEVLRLGQGERAALLALLLSETMLPP</sequence>
<name>A0A511HHF6_9BACT</name>